<evidence type="ECO:0000313" key="2">
    <source>
        <dbReference type="Proteomes" id="UP000019374"/>
    </source>
</evidence>
<reference evidence="1 2" key="1">
    <citation type="journal article" date="2013" name="Chin. Sci. Bull.">
        <title>Genome survey uncovers the secrets of sex and lifestyle in caterpillar fungus.</title>
        <authorList>
            <person name="Hu X."/>
            <person name="Zhang Y."/>
            <person name="Xiao G."/>
            <person name="Zheng P."/>
            <person name="Xia Y."/>
            <person name="Zhang X."/>
            <person name="St Leger R.J."/>
            <person name="Liu X."/>
            <person name="Wang C."/>
        </authorList>
    </citation>
    <scope>NUCLEOTIDE SEQUENCE [LARGE SCALE GENOMIC DNA]</scope>
    <source>
        <strain evidence="2">Co18 / CGMCC 3.14243</strain>
        <tissue evidence="1">Fruit-body</tissue>
    </source>
</reference>
<dbReference type="AlphaFoldDB" id="T5AI68"/>
<protein>
    <submittedName>
        <fullName evidence="1">Tetratricopeptide TPR_2 repeat protein</fullName>
    </submittedName>
</protein>
<name>T5AI68_OPHSC</name>
<dbReference type="InterPro" id="IPR011990">
    <property type="entry name" value="TPR-like_helical_dom_sf"/>
</dbReference>
<dbReference type="Proteomes" id="UP000019374">
    <property type="component" value="Unassembled WGS sequence"/>
</dbReference>
<accession>T5AI68</accession>
<organism evidence="1 2">
    <name type="scientific">Ophiocordyceps sinensis (strain Co18 / CGMCC 3.14243)</name>
    <name type="common">Yarsagumba caterpillar fungus</name>
    <name type="synonym">Hirsutella sinensis</name>
    <dbReference type="NCBI Taxonomy" id="911162"/>
    <lineage>
        <taxon>Eukaryota</taxon>
        <taxon>Fungi</taxon>
        <taxon>Dikarya</taxon>
        <taxon>Ascomycota</taxon>
        <taxon>Pezizomycotina</taxon>
        <taxon>Sordariomycetes</taxon>
        <taxon>Hypocreomycetidae</taxon>
        <taxon>Hypocreales</taxon>
        <taxon>Ophiocordycipitaceae</taxon>
        <taxon>Ophiocordyceps</taxon>
    </lineage>
</organism>
<proteinExistence type="predicted"/>
<gene>
    <name evidence="1" type="ORF">OCS_02821</name>
</gene>
<dbReference type="PANTHER" id="PTHR45588">
    <property type="entry name" value="TPR DOMAIN-CONTAINING PROTEIN"/>
    <property type="match status" value="1"/>
</dbReference>
<dbReference type="PANTHER" id="PTHR45588:SF1">
    <property type="entry name" value="WW DOMAIN-CONTAINING PROTEIN"/>
    <property type="match status" value="1"/>
</dbReference>
<dbReference type="EMBL" id="KE652489">
    <property type="protein sequence ID" value="EQL01462.1"/>
    <property type="molecule type" value="Genomic_DNA"/>
</dbReference>
<sequence>MAALDDDGGGDNDCYYDLGSFHRPVSTSSAAAQRWFDRGMVWCYGFNHEEAAKCFERATAHDAACALAHWGLAYALGPNYNKHLIPEV</sequence>
<dbReference type="eggNOG" id="ENOG502QU74">
    <property type="taxonomic scope" value="Eukaryota"/>
</dbReference>
<dbReference type="SUPFAM" id="SSF48452">
    <property type="entry name" value="TPR-like"/>
    <property type="match status" value="1"/>
</dbReference>
<dbReference type="HOGENOM" id="CLU_2469683_0_0_1"/>
<evidence type="ECO:0000313" key="1">
    <source>
        <dbReference type="EMBL" id="EQL01462.1"/>
    </source>
</evidence>